<evidence type="ECO:0000313" key="2">
    <source>
        <dbReference type="Proteomes" id="UP000721236"/>
    </source>
</evidence>
<evidence type="ECO:0000313" key="1">
    <source>
        <dbReference type="EMBL" id="CAG9173240.1"/>
    </source>
</evidence>
<sequence>MTMQTETHMDQVTRKRMHNGLITQFDRAVSNIEATTLMPARAMHPVGMVRINGEVYRVQVVLEMPRADGNYEPDTAA</sequence>
<protein>
    <submittedName>
        <fullName evidence="1">Uncharacterized protein</fullName>
    </submittedName>
</protein>
<name>A0ABN7YII7_9BURK</name>
<keyword evidence="2" id="KW-1185">Reference proteome</keyword>
<dbReference type="Proteomes" id="UP000721236">
    <property type="component" value="Unassembled WGS sequence"/>
</dbReference>
<organism evidence="1 2">
    <name type="scientific">Cupriavidus respiraculi</name>
    <dbReference type="NCBI Taxonomy" id="195930"/>
    <lineage>
        <taxon>Bacteria</taxon>
        <taxon>Pseudomonadati</taxon>
        <taxon>Pseudomonadota</taxon>
        <taxon>Betaproteobacteria</taxon>
        <taxon>Burkholderiales</taxon>
        <taxon>Burkholderiaceae</taxon>
        <taxon>Cupriavidus</taxon>
    </lineage>
</organism>
<proteinExistence type="predicted"/>
<comment type="caution">
    <text evidence="1">The sequence shown here is derived from an EMBL/GenBank/DDBJ whole genome shotgun (WGS) entry which is preliminary data.</text>
</comment>
<dbReference type="EMBL" id="CAJZAH010000002">
    <property type="protein sequence ID" value="CAG9173240.1"/>
    <property type="molecule type" value="Genomic_DNA"/>
</dbReference>
<reference evidence="1 2" key="1">
    <citation type="submission" date="2021-08" db="EMBL/GenBank/DDBJ databases">
        <authorList>
            <person name="Peeters C."/>
        </authorList>
    </citation>
    <scope>NUCLEOTIDE SEQUENCE [LARGE SCALE GENOMIC DNA]</scope>
    <source>
        <strain evidence="1 2">LMG 21510</strain>
    </source>
</reference>
<gene>
    <name evidence="1" type="ORF">LMG21510_02196</name>
</gene>
<accession>A0ABN7YII7</accession>